<feature type="region of interest" description="Disordered" evidence="1">
    <location>
        <begin position="220"/>
        <end position="243"/>
    </location>
</feature>
<dbReference type="OrthoDB" id="4363954at2759"/>
<dbReference type="AlphaFoldDB" id="A0A9W4HG54"/>
<organism evidence="3 4">
    <name type="scientific">Penicillium nalgiovense</name>
    <dbReference type="NCBI Taxonomy" id="60175"/>
    <lineage>
        <taxon>Eukaryota</taxon>
        <taxon>Fungi</taxon>
        <taxon>Dikarya</taxon>
        <taxon>Ascomycota</taxon>
        <taxon>Pezizomycotina</taxon>
        <taxon>Eurotiomycetes</taxon>
        <taxon>Eurotiomycetidae</taxon>
        <taxon>Eurotiales</taxon>
        <taxon>Aspergillaceae</taxon>
        <taxon>Penicillium</taxon>
    </lineage>
</organism>
<name>A0A9W4HG54_PENNA</name>
<comment type="caution">
    <text evidence="3">The sequence shown here is derived from an EMBL/GenBank/DDBJ whole genome shotgun (WGS) entry which is preliminary data.</text>
</comment>
<evidence type="ECO:0000313" key="4">
    <source>
        <dbReference type="Proteomes" id="UP001153461"/>
    </source>
</evidence>
<reference evidence="3" key="1">
    <citation type="submission" date="2021-07" db="EMBL/GenBank/DDBJ databases">
        <authorList>
            <person name="Branca A.L. A."/>
        </authorList>
    </citation>
    <scope>NUCLEOTIDE SEQUENCE</scope>
</reference>
<dbReference type="InterPro" id="IPR013860">
    <property type="entry name" value="AreA_GATA"/>
</dbReference>
<dbReference type="GO" id="GO:0005773">
    <property type="term" value="C:vacuole"/>
    <property type="evidence" value="ECO:0007669"/>
    <property type="project" value="GOC"/>
</dbReference>
<accession>A0A9W4HG54</accession>
<dbReference type="PANTHER" id="PTHR28051:SF1">
    <property type="entry name" value="PROTEIN MTL1-RELATED"/>
    <property type="match status" value="1"/>
</dbReference>
<evidence type="ECO:0000259" key="2">
    <source>
        <dbReference type="Pfam" id="PF08550"/>
    </source>
</evidence>
<sequence length="243" mass="28320">MTQVAFDDSMVTHEATQNVDYLSLEWKVEDIWDTRKYIHRRRAQLKNYRRLDNALWRVWAKQGKGLPYFPSRLIQWDKDTDITWLFGPWKRCAGLQPFLSYSQLQPGEPASVSFPRTDQGLIQKKFDSNAPRSILLPPRPLSICNPPKKKVCVSHMLLTRPKCRRVRFSREVQQVLCLPRAFPWDFISGHNLSDEQVCSSSLFEIYRSWQTLLPLPPASLKPPEDPSQWSLSLNPSSFCEGQE</sequence>
<dbReference type="PANTHER" id="PTHR28051">
    <property type="entry name" value="PROTEIN MTL1-RELATED"/>
    <property type="match status" value="1"/>
</dbReference>
<feature type="domain" description="Nitrogen regulatory protein areA GATA-like" evidence="2">
    <location>
        <begin position="36"/>
        <end position="61"/>
    </location>
</feature>
<dbReference type="Pfam" id="PF08550">
    <property type="entry name" value="GATA_AreA"/>
    <property type="match status" value="1"/>
</dbReference>
<evidence type="ECO:0000313" key="3">
    <source>
        <dbReference type="EMBL" id="CAG8003452.1"/>
    </source>
</evidence>
<dbReference type="Proteomes" id="UP001153461">
    <property type="component" value="Unassembled WGS sequence"/>
</dbReference>
<dbReference type="GO" id="GO:0007039">
    <property type="term" value="P:protein catabolic process in the vacuole"/>
    <property type="evidence" value="ECO:0007669"/>
    <property type="project" value="TreeGrafter"/>
</dbReference>
<feature type="compositionally biased region" description="Polar residues" evidence="1">
    <location>
        <begin position="227"/>
        <end position="243"/>
    </location>
</feature>
<protein>
    <recommendedName>
        <fullName evidence="2">Nitrogen regulatory protein areA GATA-like domain-containing protein</fullName>
    </recommendedName>
</protein>
<dbReference type="InterPro" id="IPR052292">
    <property type="entry name" value="Glucose_repression_reg"/>
</dbReference>
<dbReference type="GO" id="GO:0042149">
    <property type="term" value="P:cellular response to glucose starvation"/>
    <property type="evidence" value="ECO:0007669"/>
    <property type="project" value="TreeGrafter"/>
</dbReference>
<evidence type="ECO:0000256" key="1">
    <source>
        <dbReference type="SAM" id="MobiDB-lite"/>
    </source>
</evidence>
<dbReference type="EMBL" id="CAJVNV010000055">
    <property type="protein sequence ID" value="CAG8003452.1"/>
    <property type="molecule type" value="Genomic_DNA"/>
</dbReference>
<proteinExistence type="predicted"/>
<gene>
    <name evidence="3" type="ORF">PNAL_LOCUS1952</name>
</gene>